<dbReference type="NCBIfam" id="NF003404">
    <property type="entry name" value="PRK04750.1"/>
    <property type="match status" value="1"/>
</dbReference>
<comment type="similarity">
    <text evidence="2">Belongs to the protein kinase superfamily. ADCK protein kinase family.</text>
</comment>
<keyword evidence="6 9" id="KW-0812">Transmembrane</keyword>
<organism evidence="11 12">
    <name type="scientific">SAR86 cluster bacterium</name>
    <dbReference type="NCBI Taxonomy" id="2030880"/>
    <lineage>
        <taxon>Bacteria</taxon>
        <taxon>Pseudomonadati</taxon>
        <taxon>Pseudomonadota</taxon>
        <taxon>Gammaproteobacteria</taxon>
        <taxon>SAR86 cluster</taxon>
    </lineage>
</organism>
<evidence type="ECO:0000256" key="1">
    <source>
        <dbReference type="ARBA" id="ARBA00005020"/>
    </source>
</evidence>
<comment type="caution">
    <text evidence="11">The sequence shown here is derived from an EMBL/GenBank/DDBJ whole genome shotgun (WGS) entry which is preliminary data.</text>
</comment>
<dbReference type="EMBL" id="JABMOJ010000227">
    <property type="protein sequence ID" value="NQV64930.1"/>
    <property type="molecule type" value="Genomic_DNA"/>
</dbReference>
<dbReference type="Pfam" id="PF03109">
    <property type="entry name" value="ABC1"/>
    <property type="match status" value="1"/>
</dbReference>
<evidence type="ECO:0000313" key="12">
    <source>
        <dbReference type="Proteomes" id="UP000754644"/>
    </source>
</evidence>
<dbReference type="PANTHER" id="PTHR10566:SF113">
    <property type="entry name" value="PROTEIN ACTIVITY OF BC1 COMPLEX KINASE 7, CHLOROPLASTIC"/>
    <property type="match status" value="1"/>
</dbReference>
<accession>A0A972VZ12</accession>
<dbReference type="NCBIfam" id="TIGR01982">
    <property type="entry name" value="UbiB"/>
    <property type="match status" value="1"/>
</dbReference>
<name>A0A972VZ12_9GAMM</name>
<keyword evidence="3" id="KW-1003">Cell membrane</keyword>
<dbReference type="InterPro" id="IPR010232">
    <property type="entry name" value="UbiB"/>
</dbReference>
<feature type="transmembrane region" description="Helical" evidence="9">
    <location>
        <begin position="502"/>
        <end position="521"/>
    </location>
</feature>
<evidence type="ECO:0000256" key="8">
    <source>
        <dbReference type="ARBA" id="ARBA00023136"/>
    </source>
</evidence>
<evidence type="ECO:0000256" key="2">
    <source>
        <dbReference type="ARBA" id="ARBA00009670"/>
    </source>
</evidence>
<dbReference type="InterPro" id="IPR050154">
    <property type="entry name" value="UbiB_kinase"/>
</dbReference>
<gene>
    <name evidence="11" type="primary">ubiB</name>
    <name evidence="11" type="ORF">HQ497_06155</name>
</gene>
<reference evidence="11" key="1">
    <citation type="submission" date="2020-05" db="EMBL/GenBank/DDBJ databases">
        <title>Sulfur intermediates as new biogeochemical hubs in an aquatic model microbial ecosystem.</title>
        <authorList>
            <person name="Vigneron A."/>
        </authorList>
    </citation>
    <scope>NUCLEOTIDE SEQUENCE</scope>
    <source>
        <strain evidence="11">Bin.250</strain>
    </source>
</reference>
<feature type="transmembrane region" description="Helical" evidence="9">
    <location>
        <begin position="527"/>
        <end position="544"/>
    </location>
</feature>
<proteinExistence type="inferred from homology"/>
<keyword evidence="8 9" id="KW-0472">Membrane</keyword>
<keyword evidence="5" id="KW-0831">Ubiquinone biosynthesis</keyword>
<protein>
    <submittedName>
        <fullName evidence="11">Ubiquinone biosynthesis regulatory protein kinase UbiB</fullName>
    </submittedName>
</protein>
<dbReference type="InterPro" id="IPR004147">
    <property type="entry name" value="ABC1_dom"/>
</dbReference>
<comment type="pathway">
    <text evidence="1">Cofactor biosynthesis; ubiquinone biosynthesis [regulation].</text>
</comment>
<sequence length="546" mass="61907">MRLFRILRILRVVSKHRLDRLIPSDLDLPRSVRAGLILLRLVKTPSTSPAVSLRLSLEELGPVFVKFGQILSTRRDMFNDDVADELQKLQDQVPAFATADAREIIEAALGNDIETLFTAFDDHPLASASVAQVHTANLKTGESVVVKIIRPGIEVTIKQDLQVMYLLANFLERGWEDGRRLHPVAVVRDYERTILDELDLLLEAANATQLRKHWDLSGKLYVPLVYWEYCRTNVMVMERIHGLGSADVQGLRDRGVNMQKLAHLGVEIFFTQVFEHNFFHADMHPGNVFIDASDPGNPTYIALDCAIIGSLTENDKNYLARNLLAFFKQDYYEVARLHVESEWVPFDTDIKEFEAVIRSVCEPIFQKPISEISFGKVLLSLFQTARRFDMEVQPQLVLLQKTLLNIEGMGRQLYPELDLWQTAAPYMERWMKERMGIRGLLKQVGDHAPSLFGQLPELPQLALTALAEIKHLGRNNRQQTQLLQKLQTTLEQSDRRQRSTRLGSFSLLLALAVAATPITGIAPSMPLQLSAGILGCLGVYWMFIKT</sequence>
<dbReference type="AlphaFoldDB" id="A0A972VZ12"/>
<evidence type="ECO:0000256" key="6">
    <source>
        <dbReference type="ARBA" id="ARBA00022692"/>
    </source>
</evidence>
<evidence type="ECO:0000256" key="5">
    <source>
        <dbReference type="ARBA" id="ARBA00022688"/>
    </source>
</evidence>
<evidence type="ECO:0000256" key="7">
    <source>
        <dbReference type="ARBA" id="ARBA00022989"/>
    </source>
</evidence>
<dbReference type="SUPFAM" id="SSF56112">
    <property type="entry name" value="Protein kinase-like (PK-like)"/>
    <property type="match status" value="1"/>
</dbReference>
<evidence type="ECO:0000256" key="3">
    <source>
        <dbReference type="ARBA" id="ARBA00022475"/>
    </source>
</evidence>
<evidence type="ECO:0000256" key="4">
    <source>
        <dbReference type="ARBA" id="ARBA00022519"/>
    </source>
</evidence>
<keyword evidence="4" id="KW-0997">Cell inner membrane</keyword>
<dbReference type="Proteomes" id="UP000754644">
    <property type="component" value="Unassembled WGS sequence"/>
</dbReference>
<evidence type="ECO:0000313" key="11">
    <source>
        <dbReference type="EMBL" id="NQV64930.1"/>
    </source>
</evidence>
<keyword evidence="7 9" id="KW-1133">Transmembrane helix</keyword>
<feature type="domain" description="ABC1 atypical kinase-like" evidence="10">
    <location>
        <begin position="88"/>
        <end position="337"/>
    </location>
</feature>
<dbReference type="GO" id="GO:0006744">
    <property type="term" value="P:ubiquinone biosynthetic process"/>
    <property type="evidence" value="ECO:0007669"/>
    <property type="project" value="UniProtKB-KW"/>
</dbReference>
<evidence type="ECO:0000256" key="9">
    <source>
        <dbReference type="SAM" id="Phobius"/>
    </source>
</evidence>
<keyword evidence="11" id="KW-0830">Ubiquinone</keyword>
<dbReference type="PANTHER" id="PTHR10566">
    <property type="entry name" value="CHAPERONE-ACTIVITY OF BC1 COMPLEX CABC1 -RELATED"/>
    <property type="match status" value="1"/>
</dbReference>
<evidence type="ECO:0000259" key="10">
    <source>
        <dbReference type="Pfam" id="PF03109"/>
    </source>
</evidence>
<dbReference type="InterPro" id="IPR011009">
    <property type="entry name" value="Kinase-like_dom_sf"/>
</dbReference>